<feature type="transmembrane region" description="Helical" evidence="4">
    <location>
        <begin position="369"/>
        <end position="388"/>
    </location>
</feature>
<feature type="transmembrane region" description="Helical" evidence="4">
    <location>
        <begin position="76"/>
        <end position="98"/>
    </location>
</feature>
<keyword evidence="2 4" id="KW-1133">Transmembrane helix</keyword>
<evidence type="ECO:0000313" key="7">
    <source>
        <dbReference type="Proteomes" id="UP000199060"/>
    </source>
</evidence>
<dbReference type="Gene3D" id="1.20.1250.20">
    <property type="entry name" value="MFS general substrate transporter like domains"/>
    <property type="match status" value="1"/>
</dbReference>
<feature type="transmembrane region" description="Helical" evidence="4">
    <location>
        <begin position="133"/>
        <end position="154"/>
    </location>
</feature>
<feature type="transmembrane region" description="Helical" evidence="4">
    <location>
        <begin position="166"/>
        <end position="186"/>
    </location>
</feature>
<feature type="transmembrane region" description="Helical" evidence="4">
    <location>
        <begin position="225"/>
        <end position="245"/>
    </location>
</feature>
<feature type="transmembrane region" description="Helical" evidence="4">
    <location>
        <begin position="302"/>
        <end position="318"/>
    </location>
</feature>
<dbReference type="GO" id="GO:0005886">
    <property type="term" value="C:plasma membrane"/>
    <property type="evidence" value="ECO:0007669"/>
    <property type="project" value="TreeGrafter"/>
</dbReference>
<dbReference type="PANTHER" id="PTHR23521">
    <property type="entry name" value="TRANSPORTER MFS SUPERFAMILY"/>
    <property type="match status" value="1"/>
</dbReference>
<gene>
    <name evidence="6" type="ORF">SAMN04488104_102419</name>
</gene>
<proteinExistence type="predicted"/>
<feature type="transmembrane region" description="Helical" evidence="4">
    <location>
        <begin position="339"/>
        <end position="357"/>
    </location>
</feature>
<evidence type="ECO:0000256" key="2">
    <source>
        <dbReference type="ARBA" id="ARBA00022989"/>
    </source>
</evidence>
<dbReference type="RefSeq" id="WP_087939932.1">
    <property type="nucleotide sequence ID" value="NZ_FNAC01000024.1"/>
</dbReference>
<dbReference type="SUPFAM" id="SSF103473">
    <property type="entry name" value="MFS general substrate transporter"/>
    <property type="match status" value="1"/>
</dbReference>
<dbReference type="InterPro" id="IPR020846">
    <property type="entry name" value="MFS_dom"/>
</dbReference>
<dbReference type="Proteomes" id="UP000199060">
    <property type="component" value="Unassembled WGS sequence"/>
</dbReference>
<evidence type="ECO:0000256" key="1">
    <source>
        <dbReference type="ARBA" id="ARBA00022692"/>
    </source>
</evidence>
<reference evidence="7" key="1">
    <citation type="submission" date="2016-10" db="EMBL/GenBank/DDBJ databases">
        <authorList>
            <person name="Varghese N."/>
            <person name="Submissions S."/>
        </authorList>
    </citation>
    <scope>NUCLEOTIDE SEQUENCE [LARGE SCALE GENOMIC DNA]</scope>
    <source>
        <strain evidence="7">DSM 23095</strain>
    </source>
</reference>
<feature type="transmembrane region" description="Helical" evidence="4">
    <location>
        <begin position="104"/>
        <end position="121"/>
    </location>
</feature>
<dbReference type="STRING" id="686796.SAMN04488104_102419"/>
<dbReference type="AlphaFoldDB" id="A0A1G6TVD5"/>
<protein>
    <submittedName>
        <fullName evidence="6">Nitrate/nitrite transporter NarK</fullName>
    </submittedName>
</protein>
<feature type="transmembrane region" description="Helical" evidence="4">
    <location>
        <begin position="279"/>
        <end position="296"/>
    </location>
</feature>
<dbReference type="PANTHER" id="PTHR23521:SF3">
    <property type="entry name" value="MFS TRANSPORTER"/>
    <property type="match status" value="1"/>
</dbReference>
<evidence type="ECO:0000313" key="6">
    <source>
        <dbReference type="EMBL" id="SDD32337.1"/>
    </source>
</evidence>
<dbReference type="InterPro" id="IPR036259">
    <property type="entry name" value="MFS_trans_sf"/>
</dbReference>
<dbReference type="OrthoDB" id="9781976at2"/>
<feature type="transmembrane region" description="Helical" evidence="4">
    <location>
        <begin position="45"/>
        <end position="69"/>
    </location>
</feature>
<feature type="transmembrane region" description="Helical" evidence="4">
    <location>
        <begin position="251"/>
        <end position="272"/>
    </location>
</feature>
<evidence type="ECO:0000256" key="4">
    <source>
        <dbReference type="SAM" id="Phobius"/>
    </source>
</evidence>
<keyword evidence="3 4" id="KW-0472">Membrane</keyword>
<dbReference type="Pfam" id="PF07690">
    <property type="entry name" value="MFS_1"/>
    <property type="match status" value="1"/>
</dbReference>
<dbReference type="InterPro" id="IPR011701">
    <property type="entry name" value="MFS"/>
</dbReference>
<dbReference type="EMBL" id="FNAC01000024">
    <property type="protein sequence ID" value="SDD32337.1"/>
    <property type="molecule type" value="Genomic_DNA"/>
</dbReference>
<dbReference type="GO" id="GO:0022857">
    <property type="term" value="F:transmembrane transporter activity"/>
    <property type="evidence" value="ECO:0007669"/>
    <property type="project" value="InterPro"/>
</dbReference>
<feature type="transmembrane region" description="Helical" evidence="4">
    <location>
        <begin position="12"/>
        <end position="33"/>
    </location>
</feature>
<evidence type="ECO:0000259" key="5">
    <source>
        <dbReference type="PROSITE" id="PS50850"/>
    </source>
</evidence>
<keyword evidence="7" id="KW-1185">Reference proteome</keyword>
<feature type="domain" description="Major facilitator superfamily (MFS) profile" evidence="5">
    <location>
        <begin position="11"/>
        <end position="393"/>
    </location>
</feature>
<evidence type="ECO:0000256" key="3">
    <source>
        <dbReference type="ARBA" id="ARBA00023136"/>
    </source>
</evidence>
<accession>A0A1G6TVD5</accession>
<keyword evidence="1 4" id="KW-0812">Transmembrane</keyword>
<organism evidence="6 7">
    <name type="scientific">Algoriphagus faecimaris</name>
    <dbReference type="NCBI Taxonomy" id="686796"/>
    <lineage>
        <taxon>Bacteria</taxon>
        <taxon>Pseudomonadati</taxon>
        <taxon>Bacteroidota</taxon>
        <taxon>Cytophagia</taxon>
        <taxon>Cytophagales</taxon>
        <taxon>Cyclobacteriaceae</taxon>
        <taxon>Algoriphagus</taxon>
    </lineage>
</organism>
<sequence>MPKLPIQARSALILIVIAQFLGTSLWFAGNAAIPQISQFLGATDLTAWITSAVQLGFISGTLIFAVFSIPDRYSPGFVFLISALIAAVFNFLITLIPLTLGSVLFLRFAVGFFLAGIYPVGMKIASDYFEKGLGAALGFLVGALVLGTAFPHLIRALELDFDWRMIFWITSILAALGGLLVGFFVPDGPFRRKNPKFDWTLLPQLSKIPDLKSAASGYFGHMWELYTFWAFTPALLWFLLGFDFASFENGIFSFLIIGIGGLSCALGGIIANKKGSQKVALFSLIGSGICCLLTVISPSFPSGFALFFLLIWGMLVTADSPQFSTLVAQATPPIYRGTALTLVNCLGFGLTILSIQFGQWLMGYLPTHLAMSTLSIGPIIGLLLFRYFKKEKEALSRDLLG</sequence>
<dbReference type="PROSITE" id="PS50850">
    <property type="entry name" value="MFS"/>
    <property type="match status" value="1"/>
</dbReference>
<name>A0A1G6TVD5_9BACT</name>